<keyword evidence="7" id="KW-1185">Reference proteome</keyword>
<dbReference type="Proteomes" id="UP000831787">
    <property type="component" value="Chromosome"/>
</dbReference>
<evidence type="ECO:0000256" key="3">
    <source>
        <dbReference type="ARBA" id="ARBA00023235"/>
    </source>
</evidence>
<dbReference type="EC" id="5.1.3.3" evidence="5"/>
<gene>
    <name evidence="6" type="ORF">MUN89_14810</name>
</gene>
<dbReference type="CDD" id="cd09019">
    <property type="entry name" value="galactose_mutarotase_like"/>
    <property type="match status" value="1"/>
</dbReference>
<dbReference type="InterPro" id="IPR047215">
    <property type="entry name" value="Galactose_mutarotase-like"/>
</dbReference>
<accession>A0ABY4EHU0</accession>
<evidence type="ECO:0000256" key="5">
    <source>
        <dbReference type="PIRNR" id="PIRNR005096"/>
    </source>
</evidence>
<evidence type="ECO:0000313" key="6">
    <source>
        <dbReference type="EMBL" id="UOQ43199.1"/>
    </source>
</evidence>
<dbReference type="NCBIfam" id="NF008277">
    <property type="entry name" value="PRK11055.1"/>
    <property type="match status" value="1"/>
</dbReference>
<comment type="pathway">
    <text evidence="1 5">Carbohydrate metabolism; hexose metabolism.</text>
</comment>
<reference evidence="6 7" key="1">
    <citation type="submission" date="2022-04" db="EMBL/GenBank/DDBJ databases">
        <title>Halobacillus sp. isolated from saltern.</title>
        <authorList>
            <person name="Won M."/>
            <person name="Lee C.-M."/>
            <person name="Woen H.-Y."/>
            <person name="Kwon S.-W."/>
        </authorList>
    </citation>
    <scope>NUCLEOTIDE SEQUENCE [LARGE SCALE GENOMIC DNA]</scope>
    <source>
        <strain evidence="6 7">SSBR10-3</strain>
    </source>
</reference>
<name>A0ABY4EHU0_9BACI</name>
<evidence type="ECO:0000256" key="4">
    <source>
        <dbReference type="ARBA" id="ARBA00023277"/>
    </source>
</evidence>
<dbReference type="PANTHER" id="PTHR10091">
    <property type="entry name" value="ALDOSE-1-EPIMERASE"/>
    <property type="match status" value="1"/>
</dbReference>
<dbReference type="PIRSF" id="PIRSF005096">
    <property type="entry name" value="GALM"/>
    <property type="match status" value="1"/>
</dbReference>
<comment type="similarity">
    <text evidence="2 5">Belongs to the aldose epimerase family.</text>
</comment>
<dbReference type="SUPFAM" id="SSF74650">
    <property type="entry name" value="Galactose mutarotase-like"/>
    <property type="match status" value="1"/>
</dbReference>
<dbReference type="InterPro" id="IPR014718">
    <property type="entry name" value="GH-type_carb-bd"/>
</dbReference>
<dbReference type="EMBL" id="CP095073">
    <property type="protein sequence ID" value="UOQ43199.1"/>
    <property type="molecule type" value="Genomic_DNA"/>
</dbReference>
<protein>
    <recommendedName>
        <fullName evidence="5">Aldose 1-epimerase</fullName>
        <ecNumber evidence="5">5.1.3.3</ecNumber>
    </recommendedName>
</protein>
<dbReference type="PANTHER" id="PTHR10091:SF0">
    <property type="entry name" value="GALACTOSE MUTAROTASE"/>
    <property type="match status" value="1"/>
</dbReference>
<evidence type="ECO:0000313" key="7">
    <source>
        <dbReference type="Proteomes" id="UP000831787"/>
    </source>
</evidence>
<proteinExistence type="inferred from homology"/>
<keyword evidence="4 5" id="KW-0119">Carbohydrate metabolism</keyword>
<comment type="catalytic activity">
    <reaction evidence="5">
        <text>alpha-D-glucose = beta-D-glucose</text>
        <dbReference type="Rhea" id="RHEA:10264"/>
        <dbReference type="ChEBI" id="CHEBI:15903"/>
        <dbReference type="ChEBI" id="CHEBI:17925"/>
        <dbReference type="EC" id="5.1.3.3"/>
    </reaction>
</comment>
<dbReference type="Gene3D" id="2.70.98.10">
    <property type="match status" value="1"/>
</dbReference>
<evidence type="ECO:0000256" key="2">
    <source>
        <dbReference type="ARBA" id="ARBA00006206"/>
    </source>
</evidence>
<dbReference type="InterPro" id="IPR011013">
    <property type="entry name" value="Gal_mutarotase_sf_dom"/>
</dbReference>
<dbReference type="Pfam" id="PF01263">
    <property type="entry name" value="Aldose_epim"/>
    <property type="match status" value="1"/>
</dbReference>
<dbReference type="RefSeq" id="WP_244708558.1">
    <property type="nucleotide sequence ID" value="NZ_CP095073.1"/>
</dbReference>
<organism evidence="6 7">
    <name type="scientific">Halobacillus salinarum</name>
    <dbReference type="NCBI Taxonomy" id="2932257"/>
    <lineage>
        <taxon>Bacteria</taxon>
        <taxon>Bacillati</taxon>
        <taxon>Bacillota</taxon>
        <taxon>Bacilli</taxon>
        <taxon>Bacillales</taxon>
        <taxon>Bacillaceae</taxon>
        <taxon>Halobacillus</taxon>
    </lineage>
</organism>
<dbReference type="InterPro" id="IPR015443">
    <property type="entry name" value="Aldose_1-epimerase"/>
</dbReference>
<sequence length="350" mass="39558">MNLKLQDVQVEKERKWKLFTVTNENGMEVKFLNFGGIITEICVPDRKGKLENVVLSYKNYEDYLTNEDFLGALIGRVAGRIKGAAFQIDDERYALEANDGNHHLHGGSNGFHHVLWKAEPFKNKETAGVEFTYLSEDGESGYPGPVELKVTYSLNEENQFIIDYEAKSDQSTPLTLTNHAYFNLAGNAKNTIHHHQVNIDSSSFAELDEDLIPTGKLLEVDDTPFDFRKERDLREGIESSSHQNLVAGGGYDHYFIFAQQQQDAVVVKDRQSGRVMKVRTNQPGMVMYTSNNLNEAHHLAEGKSQKHLGVCLETQGSPASLHEQGFPEIMLNPEEVYKKQTVFAFEIENL</sequence>
<keyword evidence="3 5" id="KW-0413">Isomerase</keyword>
<dbReference type="InterPro" id="IPR008183">
    <property type="entry name" value="Aldose_1/G6P_1-epimerase"/>
</dbReference>
<evidence type="ECO:0000256" key="1">
    <source>
        <dbReference type="ARBA" id="ARBA00005028"/>
    </source>
</evidence>